<dbReference type="AlphaFoldDB" id="A0A834WLZ3"/>
<dbReference type="Proteomes" id="UP000634136">
    <property type="component" value="Unassembled WGS sequence"/>
</dbReference>
<gene>
    <name evidence="1" type="ORF">G2W53_019424</name>
</gene>
<protein>
    <submittedName>
        <fullName evidence="1">Uncharacterized protein</fullName>
    </submittedName>
</protein>
<name>A0A834WLZ3_9FABA</name>
<evidence type="ECO:0000313" key="1">
    <source>
        <dbReference type="EMBL" id="KAF7828260.1"/>
    </source>
</evidence>
<comment type="caution">
    <text evidence="1">The sequence shown here is derived from an EMBL/GenBank/DDBJ whole genome shotgun (WGS) entry which is preliminary data.</text>
</comment>
<evidence type="ECO:0000313" key="2">
    <source>
        <dbReference type="Proteomes" id="UP000634136"/>
    </source>
</evidence>
<proteinExistence type="predicted"/>
<sequence length="39" mass="4342">MTQERLGHILRGVSSALDEDERGFGSVATENTFEIPKCF</sequence>
<reference evidence="1" key="1">
    <citation type="submission" date="2020-09" db="EMBL/GenBank/DDBJ databases">
        <title>Genome-Enabled Discovery of Anthraquinone Biosynthesis in Senna tora.</title>
        <authorList>
            <person name="Kang S.-H."/>
            <person name="Pandey R.P."/>
            <person name="Lee C.-M."/>
            <person name="Sim J.-S."/>
            <person name="Jeong J.-T."/>
            <person name="Choi B.-S."/>
            <person name="Jung M."/>
            <person name="Ginzburg D."/>
            <person name="Zhao K."/>
            <person name="Won S.Y."/>
            <person name="Oh T.-J."/>
            <person name="Yu Y."/>
            <person name="Kim N.-H."/>
            <person name="Lee O.R."/>
            <person name="Lee T.-H."/>
            <person name="Bashyal P."/>
            <person name="Kim T.-S."/>
            <person name="Lee W.-H."/>
            <person name="Kawkins C."/>
            <person name="Kim C.-K."/>
            <person name="Kim J.S."/>
            <person name="Ahn B.O."/>
            <person name="Rhee S.Y."/>
            <person name="Sohng J.K."/>
        </authorList>
    </citation>
    <scope>NUCLEOTIDE SEQUENCE</scope>
    <source>
        <tissue evidence="1">Leaf</tissue>
    </source>
</reference>
<dbReference type="EMBL" id="JAAIUW010000006">
    <property type="protein sequence ID" value="KAF7828260.1"/>
    <property type="molecule type" value="Genomic_DNA"/>
</dbReference>
<keyword evidence="2" id="KW-1185">Reference proteome</keyword>
<organism evidence="1 2">
    <name type="scientific">Senna tora</name>
    <dbReference type="NCBI Taxonomy" id="362788"/>
    <lineage>
        <taxon>Eukaryota</taxon>
        <taxon>Viridiplantae</taxon>
        <taxon>Streptophyta</taxon>
        <taxon>Embryophyta</taxon>
        <taxon>Tracheophyta</taxon>
        <taxon>Spermatophyta</taxon>
        <taxon>Magnoliopsida</taxon>
        <taxon>eudicotyledons</taxon>
        <taxon>Gunneridae</taxon>
        <taxon>Pentapetalae</taxon>
        <taxon>rosids</taxon>
        <taxon>fabids</taxon>
        <taxon>Fabales</taxon>
        <taxon>Fabaceae</taxon>
        <taxon>Caesalpinioideae</taxon>
        <taxon>Cassia clade</taxon>
        <taxon>Senna</taxon>
    </lineage>
</organism>
<accession>A0A834WLZ3</accession>